<keyword evidence="5" id="KW-1185">Reference proteome</keyword>
<protein>
    <recommendedName>
        <fullName evidence="3">Tyr recombinase domain-containing protein</fullName>
    </recommendedName>
</protein>
<dbReference type="PANTHER" id="PTHR30349">
    <property type="entry name" value="PHAGE INTEGRASE-RELATED"/>
    <property type="match status" value="1"/>
</dbReference>
<dbReference type="InterPro" id="IPR050090">
    <property type="entry name" value="Tyrosine_recombinase_XerCD"/>
</dbReference>
<keyword evidence="1" id="KW-0238">DNA-binding</keyword>
<dbReference type="AlphaFoldDB" id="A0AAV8VME8"/>
<gene>
    <name evidence="4" type="ORF">NQ315_003194</name>
</gene>
<organism evidence="4 5">
    <name type="scientific">Exocentrus adspersus</name>
    <dbReference type="NCBI Taxonomy" id="1586481"/>
    <lineage>
        <taxon>Eukaryota</taxon>
        <taxon>Metazoa</taxon>
        <taxon>Ecdysozoa</taxon>
        <taxon>Arthropoda</taxon>
        <taxon>Hexapoda</taxon>
        <taxon>Insecta</taxon>
        <taxon>Pterygota</taxon>
        <taxon>Neoptera</taxon>
        <taxon>Endopterygota</taxon>
        <taxon>Coleoptera</taxon>
        <taxon>Polyphaga</taxon>
        <taxon>Cucujiformia</taxon>
        <taxon>Chrysomeloidea</taxon>
        <taxon>Cerambycidae</taxon>
        <taxon>Lamiinae</taxon>
        <taxon>Acanthocinini</taxon>
        <taxon>Exocentrus</taxon>
    </lineage>
</organism>
<dbReference type="InterPro" id="IPR011010">
    <property type="entry name" value="DNA_brk_join_enz"/>
</dbReference>
<reference evidence="4 5" key="1">
    <citation type="journal article" date="2023" name="Insect Mol. Biol.">
        <title>Genome sequencing provides insights into the evolution of gene families encoding plant cell wall-degrading enzymes in longhorned beetles.</title>
        <authorList>
            <person name="Shin N.R."/>
            <person name="Okamura Y."/>
            <person name="Kirsch R."/>
            <person name="Pauchet Y."/>
        </authorList>
    </citation>
    <scope>NUCLEOTIDE SEQUENCE [LARGE SCALE GENOMIC DNA]</scope>
    <source>
        <strain evidence="4">EAD_L_NR</strain>
    </source>
</reference>
<dbReference type="InterPro" id="IPR013762">
    <property type="entry name" value="Integrase-like_cat_sf"/>
</dbReference>
<dbReference type="SUPFAM" id="SSF56349">
    <property type="entry name" value="DNA breaking-rejoining enzymes"/>
    <property type="match status" value="1"/>
</dbReference>
<name>A0AAV8VME8_9CUCU</name>
<dbReference type="GO" id="GO:0006310">
    <property type="term" value="P:DNA recombination"/>
    <property type="evidence" value="ECO:0007669"/>
    <property type="project" value="UniProtKB-KW"/>
</dbReference>
<evidence type="ECO:0000259" key="3">
    <source>
        <dbReference type="Pfam" id="PF00589"/>
    </source>
</evidence>
<comment type="caution">
    <text evidence="4">The sequence shown here is derived from an EMBL/GenBank/DDBJ whole genome shotgun (WGS) entry which is preliminary data.</text>
</comment>
<sequence>MQETKSREHYEKVFAEFNEWREKREKRGVMTINEEVTIKVYKNTDIGKYSKITAYLKSESRGHTPKKAAILERAHIEEFLTRACEKEYLMIKVALIMGIFAASRCCDLTNLKSTDVKDAGSYLLVSIPDTKTGISRKFTIIIEEGFCVNAIEICRKYISLRPIHLTQDRSFLRYMNQKCTSQPVGINTLEKVPSIVASLLNLPNAELYTGHCMRRTSTTLLANKGADLTTIKRRGGWKSSAVAESYIEDSISNKLDIARKVQGESNVMRSENDGNNPTRVVINGKEVACEKTKNEMCITINVNVNVNK</sequence>
<dbReference type="Pfam" id="PF00589">
    <property type="entry name" value="Phage_integrase"/>
    <property type="match status" value="1"/>
</dbReference>
<dbReference type="InterPro" id="IPR002104">
    <property type="entry name" value="Integrase_catalytic"/>
</dbReference>
<keyword evidence="2" id="KW-0233">DNA recombination</keyword>
<dbReference type="EMBL" id="JANEYG010000053">
    <property type="protein sequence ID" value="KAJ8915433.1"/>
    <property type="molecule type" value="Genomic_DNA"/>
</dbReference>
<dbReference type="Proteomes" id="UP001159042">
    <property type="component" value="Unassembled WGS sequence"/>
</dbReference>
<evidence type="ECO:0000313" key="5">
    <source>
        <dbReference type="Proteomes" id="UP001159042"/>
    </source>
</evidence>
<dbReference type="GO" id="GO:0003677">
    <property type="term" value="F:DNA binding"/>
    <property type="evidence" value="ECO:0007669"/>
    <property type="project" value="UniProtKB-KW"/>
</dbReference>
<evidence type="ECO:0000313" key="4">
    <source>
        <dbReference type="EMBL" id="KAJ8915433.1"/>
    </source>
</evidence>
<proteinExistence type="predicted"/>
<dbReference type="PANTHER" id="PTHR30349:SF41">
    <property type="entry name" value="INTEGRASE_RECOMBINASE PROTEIN MJ0367-RELATED"/>
    <property type="match status" value="1"/>
</dbReference>
<evidence type="ECO:0000256" key="2">
    <source>
        <dbReference type="ARBA" id="ARBA00023172"/>
    </source>
</evidence>
<dbReference type="Gene3D" id="1.10.443.10">
    <property type="entry name" value="Intergrase catalytic core"/>
    <property type="match status" value="1"/>
</dbReference>
<dbReference type="GO" id="GO:0015074">
    <property type="term" value="P:DNA integration"/>
    <property type="evidence" value="ECO:0007669"/>
    <property type="project" value="InterPro"/>
</dbReference>
<evidence type="ECO:0000256" key="1">
    <source>
        <dbReference type="ARBA" id="ARBA00023125"/>
    </source>
</evidence>
<feature type="domain" description="Tyr recombinase" evidence="3">
    <location>
        <begin position="76"/>
        <end position="249"/>
    </location>
</feature>
<accession>A0AAV8VME8</accession>